<dbReference type="OrthoDB" id="2432957at2759"/>
<gene>
    <name evidence="1" type="ORF">ALEPTO_LOCUS11996</name>
</gene>
<organism evidence="1 2">
    <name type="scientific">Ambispora leptoticha</name>
    <dbReference type="NCBI Taxonomy" id="144679"/>
    <lineage>
        <taxon>Eukaryota</taxon>
        <taxon>Fungi</taxon>
        <taxon>Fungi incertae sedis</taxon>
        <taxon>Mucoromycota</taxon>
        <taxon>Glomeromycotina</taxon>
        <taxon>Glomeromycetes</taxon>
        <taxon>Archaeosporales</taxon>
        <taxon>Ambisporaceae</taxon>
        <taxon>Ambispora</taxon>
    </lineage>
</organism>
<proteinExistence type="predicted"/>
<protein>
    <submittedName>
        <fullName evidence="1">10134_t:CDS:1</fullName>
    </submittedName>
</protein>
<dbReference type="AlphaFoldDB" id="A0A9N9HZQ7"/>
<keyword evidence="2" id="KW-1185">Reference proteome</keyword>
<dbReference type="Proteomes" id="UP000789508">
    <property type="component" value="Unassembled WGS sequence"/>
</dbReference>
<name>A0A9N9HZQ7_9GLOM</name>
<reference evidence="1" key="1">
    <citation type="submission" date="2021-06" db="EMBL/GenBank/DDBJ databases">
        <authorList>
            <person name="Kallberg Y."/>
            <person name="Tangrot J."/>
            <person name="Rosling A."/>
        </authorList>
    </citation>
    <scope>NUCLEOTIDE SEQUENCE</scope>
    <source>
        <strain evidence="1">FL130A</strain>
    </source>
</reference>
<evidence type="ECO:0000313" key="1">
    <source>
        <dbReference type="EMBL" id="CAG8713846.1"/>
    </source>
</evidence>
<accession>A0A9N9HZQ7</accession>
<sequence length="55" mass="6327">TNAYECMIEWIPFDRIMDIKEIGEGKSGSIFSATWLDGIRNIDGNDYDSIRSREP</sequence>
<feature type="non-terminal residue" evidence="1">
    <location>
        <position position="1"/>
    </location>
</feature>
<dbReference type="EMBL" id="CAJVPS010023522">
    <property type="protein sequence ID" value="CAG8713846.1"/>
    <property type="molecule type" value="Genomic_DNA"/>
</dbReference>
<evidence type="ECO:0000313" key="2">
    <source>
        <dbReference type="Proteomes" id="UP000789508"/>
    </source>
</evidence>
<feature type="non-terminal residue" evidence="1">
    <location>
        <position position="55"/>
    </location>
</feature>
<comment type="caution">
    <text evidence="1">The sequence shown here is derived from an EMBL/GenBank/DDBJ whole genome shotgun (WGS) entry which is preliminary data.</text>
</comment>